<dbReference type="PANTHER" id="PTHR46696:SF1">
    <property type="entry name" value="CYTOCHROME P450 YJIB-RELATED"/>
    <property type="match status" value="1"/>
</dbReference>
<comment type="similarity">
    <text evidence="1 2">Belongs to the cytochrome P450 family.</text>
</comment>
<reference evidence="3 4" key="1">
    <citation type="submission" date="2019-01" db="EMBL/GenBank/DDBJ databases">
        <authorList>
            <person name="Chen W.-M."/>
        </authorList>
    </citation>
    <scope>NUCLEOTIDE SEQUENCE [LARGE SCALE GENOMIC DNA]</scope>
    <source>
        <strain evidence="3 4">CCP-7</strain>
    </source>
</reference>
<dbReference type="InterPro" id="IPR036396">
    <property type="entry name" value="Cyt_P450_sf"/>
</dbReference>
<accession>A0A437M6Q0</accession>
<keyword evidence="2" id="KW-0479">Metal-binding</keyword>
<dbReference type="InterPro" id="IPR001128">
    <property type="entry name" value="Cyt_P450"/>
</dbReference>
<keyword evidence="2" id="KW-0408">Iron</keyword>
<proteinExistence type="inferred from homology"/>
<dbReference type="PANTHER" id="PTHR46696">
    <property type="entry name" value="P450, PUTATIVE (EUROFUNG)-RELATED"/>
    <property type="match status" value="1"/>
</dbReference>
<evidence type="ECO:0000313" key="4">
    <source>
        <dbReference type="Proteomes" id="UP000282971"/>
    </source>
</evidence>
<dbReference type="GO" id="GO:0005506">
    <property type="term" value="F:iron ion binding"/>
    <property type="evidence" value="ECO:0007669"/>
    <property type="project" value="InterPro"/>
</dbReference>
<keyword evidence="2" id="KW-0349">Heme</keyword>
<dbReference type="Pfam" id="PF00067">
    <property type="entry name" value="p450"/>
    <property type="match status" value="1"/>
</dbReference>
<gene>
    <name evidence="3" type="ORF">EOD43_05585</name>
</gene>
<dbReference type="OrthoDB" id="5522954at2"/>
<organism evidence="3 4">
    <name type="scientific">Sphingomonas crocodyli</name>
    <dbReference type="NCBI Taxonomy" id="1979270"/>
    <lineage>
        <taxon>Bacteria</taxon>
        <taxon>Pseudomonadati</taxon>
        <taxon>Pseudomonadota</taxon>
        <taxon>Alphaproteobacteria</taxon>
        <taxon>Sphingomonadales</taxon>
        <taxon>Sphingomonadaceae</taxon>
        <taxon>Sphingomonas</taxon>
    </lineage>
</organism>
<dbReference type="Gene3D" id="1.10.630.10">
    <property type="entry name" value="Cytochrome P450"/>
    <property type="match status" value="1"/>
</dbReference>
<dbReference type="InterPro" id="IPR002397">
    <property type="entry name" value="Cyt_P450_B"/>
</dbReference>
<protein>
    <submittedName>
        <fullName evidence="3">Cytochrome P450</fullName>
    </submittedName>
</protein>
<keyword evidence="2" id="KW-0560">Oxidoreductase</keyword>
<keyword evidence="2" id="KW-0503">Monooxygenase</keyword>
<dbReference type="SUPFAM" id="SSF48264">
    <property type="entry name" value="Cytochrome P450"/>
    <property type="match status" value="1"/>
</dbReference>
<dbReference type="InterPro" id="IPR017972">
    <property type="entry name" value="Cyt_P450_CS"/>
</dbReference>
<evidence type="ECO:0000256" key="2">
    <source>
        <dbReference type="RuleBase" id="RU000461"/>
    </source>
</evidence>
<comment type="caution">
    <text evidence="3">The sequence shown here is derived from an EMBL/GenBank/DDBJ whole genome shotgun (WGS) entry which is preliminary data.</text>
</comment>
<dbReference type="PRINTS" id="PR00359">
    <property type="entry name" value="BP450"/>
</dbReference>
<dbReference type="GO" id="GO:0004497">
    <property type="term" value="F:monooxygenase activity"/>
    <property type="evidence" value="ECO:0007669"/>
    <property type="project" value="UniProtKB-KW"/>
</dbReference>
<dbReference type="RefSeq" id="WP_127741872.1">
    <property type="nucleotide sequence ID" value="NZ_SACN01000001.1"/>
</dbReference>
<dbReference type="GO" id="GO:0020037">
    <property type="term" value="F:heme binding"/>
    <property type="evidence" value="ECO:0007669"/>
    <property type="project" value="InterPro"/>
</dbReference>
<evidence type="ECO:0000313" key="3">
    <source>
        <dbReference type="EMBL" id="RVT93352.1"/>
    </source>
</evidence>
<dbReference type="Proteomes" id="UP000282971">
    <property type="component" value="Unassembled WGS sequence"/>
</dbReference>
<dbReference type="AlphaFoldDB" id="A0A437M6Q0"/>
<sequence>MADFDPHDPRFVSEGVPFDILARIRAEQPIYRTPKGAWYLSRYEDVSAALTDVDTFRADLGPITGIPAGVDAIPAEQHYLSEIEEPRHKAIRRLITASMSSARLKAVEPKLREECDRLVDAMLAKPVANLHDDYAMAIPAFAMSRIMDLDDAAAGEFMRWSEDGTLMQRPVTPGVPPEGPSSHVFFSAYLAHQRALDRPSNDLMALLLDAVIEGEPLSDAEIVTQLHFMIQAGVHTTRSLLAHLVNRLVQDADIWAALAADRSLVANFVEESLRRDSPVQRTTRQCTRDTVFGGVAMGKGEWVEMGIGSANHDERLIDEGGAFRLDRREPRKHLAFGAGSHVCPGAGLARMEAQIAVETLLDRLDRLETVPGETYPPLPGSLGHQPIPARLITRKG</sequence>
<evidence type="ECO:0000256" key="1">
    <source>
        <dbReference type="ARBA" id="ARBA00010617"/>
    </source>
</evidence>
<dbReference type="EMBL" id="SACN01000001">
    <property type="protein sequence ID" value="RVT93352.1"/>
    <property type="molecule type" value="Genomic_DNA"/>
</dbReference>
<dbReference type="PROSITE" id="PS00086">
    <property type="entry name" value="CYTOCHROME_P450"/>
    <property type="match status" value="1"/>
</dbReference>
<keyword evidence="4" id="KW-1185">Reference proteome</keyword>
<name>A0A437M6Q0_9SPHN</name>
<dbReference type="GO" id="GO:0016705">
    <property type="term" value="F:oxidoreductase activity, acting on paired donors, with incorporation or reduction of molecular oxygen"/>
    <property type="evidence" value="ECO:0007669"/>
    <property type="project" value="InterPro"/>
</dbReference>